<dbReference type="EMBL" id="MF417887">
    <property type="protein sequence ID" value="ASN69250.1"/>
    <property type="molecule type" value="Genomic_DNA"/>
</dbReference>
<proteinExistence type="predicted"/>
<evidence type="ECO:0000313" key="2">
    <source>
        <dbReference type="EMBL" id="ASN69250.1"/>
    </source>
</evidence>
<feature type="compositionally biased region" description="Low complexity" evidence="1">
    <location>
        <begin position="13"/>
        <end position="25"/>
    </location>
</feature>
<protein>
    <recommendedName>
        <fullName evidence="3">Exonuclease</fullName>
    </recommendedName>
</protein>
<gene>
    <name evidence="2" type="ORF">7S3_72</name>
</gene>
<name>A0A2H4J2C7_9CAUD</name>
<feature type="region of interest" description="Disordered" evidence="1">
    <location>
        <begin position="1"/>
        <end position="25"/>
    </location>
</feature>
<organism evidence="2">
    <name type="scientific">uncultured Caudovirales phage</name>
    <dbReference type="NCBI Taxonomy" id="2100421"/>
    <lineage>
        <taxon>Viruses</taxon>
        <taxon>Duplodnaviria</taxon>
        <taxon>Heunggongvirae</taxon>
        <taxon>Uroviricota</taxon>
        <taxon>Caudoviricetes</taxon>
        <taxon>Peduoviridae</taxon>
        <taxon>Maltschvirus</taxon>
        <taxon>Maltschvirus maltsch</taxon>
    </lineage>
</organism>
<dbReference type="InterPro" id="IPR029052">
    <property type="entry name" value="Metallo-depent_PP-like"/>
</dbReference>
<reference evidence="2" key="1">
    <citation type="submission" date="2017-06" db="EMBL/GenBank/DDBJ databases">
        <title>Novel phages from South African skin metaviromes.</title>
        <authorList>
            <person name="van Zyl L.J."/>
            <person name="Abrahams Y."/>
            <person name="Stander E.A."/>
            <person name="Kirby B.M."/>
            <person name="Clavaud C."/>
            <person name="Farcet C."/>
            <person name="Breton L."/>
            <person name="Trindade M.I."/>
        </authorList>
    </citation>
    <scope>NUCLEOTIDE SEQUENCE</scope>
</reference>
<evidence type="ECO:0008006" key="3">
    <source>
        <dbReference type="Google" id="ProtNLM"/>
    </source>
</evidence>
<dbReference type="SUPFAM" id="SSF56300">
    <property type="entry name" value="Metallo-dependent phosphatases"/>
    <property type="match status" value="1"/>
</dbReference>
<evidence type="ECO:0000256" key="1">
    <source>
        <dbReference type="SAM" id="MobiDB-lite"/>
    </source>
</evidence>
<sequence length="359" mass="39736">MGTLAQLLAPASTPTGPQTTTIQGPHQPDTVEGILQACGLNPETTTFAKPPAVTRKIADDGSTVYTTYRYQPVDKPKPVDLDAIATKARAHKRQGGKGHWMVFQAGDQQLGKRSRDGSTEQIIERYYDSLQGAIDEHKHLKRHGIEGIQISMPGDCIEGVVSQGGKNAWLTQETITEQVRILRRLMLHTVDALAPLADRIYLDVVNGNHDEAQRQWNTYPGDGWATESAIAVQDAITLNPKAYSHVEVRVPDKWSGHMTVPVGDTMVTVAHGHQWRIGQGMKWWTDQTFGRQGPEHAQILQHGHQHTWEVETGRGRTRIASDTFDCGSDWFREARGGDSQRGGLVYLLKSGQVSRMSLV</sequence>
<accession>A0A2H4J2C7</accession>